<evidence type="ECO:0000313" key="2">
    <source>
        <dbReference type="RefSeq" id="XP_042622111.1"/>
    </source>
</evidence>
<dbReference type="KEGG" id="ccar:109080069"/>
<keyword evidence="1" id="KW-1133">Transmembrane helix</keyword>
<name>A0A9Q9YKX3_CYPCA</name>
<protein>
    <submittedName>
        <fullName evidence="2">Uncharacterized protein LOC109080069</fullName>
    </submittedName>
</protein>
<dbReference type="GeneID" id="109080069"/>
<accession>A0A9Q9YKX3</accession>
<evidence type="ECO:0000256" key="1">
    <source>
        <dbReference type="SAM" id="Phobius"/>
    </source>
</evidence>
<gene>
    <name evidence="2" type="primary">LOC109080069</name>
</gene>
<dbReference type="RefSeq" id="XP_042622111.1">
    <property type="nucleotide sequence ID" value="XM_042766177.1"/>
</dbReference>
<proteinExistence type="predicted"/>
<dbReference type="AlphaFoldDB" id="A0A9Q9YKX3"/>
<keyword evidence="1" id="KW-0472">Membrane</keyword>
<feature type="transmembrane region" description="Helical" evidence="1">
    <location>
        <begin position="153"/>
        <end position="174"/>
    </location>
</feature>
<keyword evidence="1" id="KW-0812">Transmembrane</keyword>
<organism evidence="2">
    <name type="scientific">Cyprinus carpio</name>
    <name type="common">Common carp</name>
    <dbReference type="NCBI Taxonomy" id="7962"/>
    <lineage>
        <taxon>Eukaryota</taxon>
        <taxon>Metazoa</taxon>
        <taxon>Chordata</taxon>
        <taxon>Craniata</taxon>
        <taxon>Vertebrata</taxon>
        <taxon>Euteleostomi</taxon>
        <taxon>Actinopterygii</taxon>
        <taxon>Neopterygii</taxon>
        <taxon>Teleostei</taxon>
        <taxon>Ostariophysi</taxon>
        <taxon>Cypriniformes</taxon>
        <taxon>Cyprinidae</taxon>
        <taxon>Cyprininae</taxon>
        <taxon>Cyprinus</taxon>
    </lineage>
</organism>
<dbReference type="Proteomes" id="UP001155660">
    <property type="component" value="Chromosome A1"/>
</dbReference>
<dbReference type="OrthoDB" id="8964045at2759"/>
<reference evidence="2" key="1">
    <citation type="submission" date="2025-08" db="UniProtKB">
        <authorList>
            <consortium name="RefSeq"/>
        </authorList>
    </citation>
    <scope>IDENTIFICATION</scope>
    <source>
        <tissue evidence="2">Muscle</tissue>
    </source>
</reference>
<sequence length="349" mass="38698">MATENDKMPSSQHTHGGGYLCNLSGWNISVFAFLNNTDLYTGPENDQRLFSCNFPPDDSKCPDLNISMHENTSTPIQDTSILKTITSANPANYSLKTTPLSFQATASTDGLKCQPSSSSFLFYYQEQNETARSAALQATQTRKNGRWCVITSVWLALVLTVLVVTLVSVGGLIFKSRKRKSNLATFVPVSASGHQCKELKKQKGNLMRDAPDVSIAMCSISVGTEMVSDGASELLPCPRNLEDYHEGYHDGGVFSQISSVENRTDEHHMKVADLKRRLSPVYEITESSLDEEEKSEDEEEGQCNVSITKEEFIKSNQLQHLAAQGHCEPPTYLHHRSFSCSCHEEDVEL</sequence>